<evidence type="ECO:0000256" key="7">
    <source>
        <dbReference type="ARBA" id="ARBA00022737"/>
    </source>
</evidence>
<dbReference type="Pfam" id="PF13927">
    <property type="entry name" value="Ig_3"/>
    <property type="match status" value="1"/>
</dbReference>
<evidence type="ECO:0000259" key="16">
    <source>
        <dbReference type="PROSITE" id="PS50835"/>
    </source>
</evidence>
<dbReference type="InterPro" id="IPR003599">
    <property type="entry name" value="Ig_sub"/>
</dbReference>
<evidence type="ECO:0000256" key="14">
    <source>
        <dbReference type="SAM" id="Phobius"/>
    </source>
</evidence>
<evidence type="ECO:0000313" key="18">
    <source>
        <dbReference type="Proteomes" id="UP001445076"/>
    </source>
</evidence>
<feature type="region of interest" description="Disordered" evidence="13">
    <location>
        <begin position="44"/>
        <end position="70"/>
    </location>
</feature>
<comment type="caution">
    <text evidence="17">The sequence shown here is derived from an EMBL/GenBank/DDBJ whole genome shotgun (WGS) entry which is preliminary data.</text>
</comment>
<dbReference type="Gene3D" id="2.20.100.10">
    <property type="entry name" value="Thrombospondin type-1 (TSP1) repeat"/>
    <property type="match status" value="2"/>
</dbReference>
<evidence type="ECO:0000256" key="6">
    <source>
        <dbReference type="ARBA" id="ARBA00022729"/>
    </source>
</evidence>
<evidence type="ECO:0000256" key="8">
    <source>
        <dbReference type="ARBA" id="ARBA00023136"/>
    </source>
</evidence>
<dbReference type="InterPro" id="IPR036179">
    <property type="entry name" value="Ig-like_dom_sf"/>
</dbReference>
<evidence type="ECO:0000256" key="4">
    <source>
        <dbReference type="ARBA" id="ARBA00022473"/>
    </source>
</evidence>
<keyword evidence="6 15" id="KW-0732">Signal</keyword>
<evidence type="ECO:0000256" key="10">
    <source>
        <dbReference type="ARBA" id="ARBA00023170"/>
    </source>
</evidence>
<dbReference type="SUPFAM" id="SSF82895">
    <property type="entry name" value="TSP-1 type 1 repeat"/>
    <property type="match status" value="2"/>
</dbReference>
<comment type="similarity">
    <text evidence="3">Belongs to the unc-5 family.</text>
</comment>
<organism evidence="17 18">
    <name type="scientific">Cherax quadricarinatus</name>
    <name type="common">Australian red claw crayfish</name>
    <dbReference type="NCBI Taxonomy" id="27406"/>
    <lineage>
        <taxon>Eukaryota</taxon>
        <taxon>Metazoa</taxon>
        <taxon>Ecdysozoa</taxon>
        <taxon>Arthropoda</taxon>
        <taxon>Crustacea</taxon>
        <taxon>Multicrustacea</taxon>
        <taxon>Malacostraca</taxon>
        <taxon>Eumalacostraca</taxon>
        <taxon>Eucarida</taxon>
        <taxon>Decapoda</taxon>
        <taxon>Pleocyemata</taxon>
        <taxon>Astacidea</taxon>
        <taxon>Parastacoidea</taxon>
        <taxon>Parastacidae</taxon>
        <taxon>Cherax</taxon>
    </lineage>
</organism>
<dbReference type="InterPro" id="IPR003598">
    <property type="entry name" value="Ig_sub2"/>
</dbReference>
<dbReference type="FunFam" id="2.20.100.10:FF:000002">
    <property type="entry name" value="Unc-5 netrin receptor C"/>
    <property type="match status" value="2"/>
</dbReference>
<feature type="signal peptide" evidence="15">
    <location>
        <begin position="1"/>
        <end position="45"/>
    </location>
</feature>
<sequence>MVKWVQGERRPLPGSPCPPQQHLLPLLLLMLLLLAAAPLLPPVSAEPAPQPGPGEGSEEAGGGLTGVTDDSPPVFLEQPQDAYVIKNKPASITCRAAHALKVHFKCNGGVPAPNTETESAFVDPMTGVRVMEVQLQVEKSVVEGVGDQDEAGYTCHCVAWSSRGQTISRTVKVATAYLRRYFEEPPYSQSVPLEQHVELRCLPPLGRPQPTSTWHKDNLPIDFNLHPSYKISSEGSLLILSARPEDSGNYTCVADNVAAKRVSDPALLKVYVDGAWSSWSSWTSCSSRCGRGTQRRSRTCSAPTPLNGGAACQGLAVQRTDCSHLCPAVDGSWASWSSWSTCGPDCRHHRQRSCSAPSPQHGGRYCSGDDFTSSNCTGGMCRSGRGSSVKMYGDKSTTEEATAAAVQQDITLIVVLAVLVPLVLLLLVVVFRKFNRKDRHDGPLYEIAAS</sequence>
<name>A0AAW0Y146_CHEQU</name>
<keyword evidence="4" id="KW-0217">Developmental protein</keyword>
<comment type="subcellular location">
    <subcellularLocation>
        <location evidence="1">Membrane</location>
        <topology evidence="1">Single-pass type I membrane protein</topology>
    </subcellularLocation>
    <subcellularLocation>
        <location evidence="2">Secreted</location>
    </subcellularLocation>
</comment>
<feature type="transmembrane region" description="Helical" evidence="14">
    <location>
        <begin position="410"/>
        <end position="431"/>
    </location>
</feature>
<evidence type="ECO:0000256" key="9">
    <source>
        <dbReference type="ARBA" id="ARBA00023157"/>
    </source>
</evidence>
<keyword evidence="14" id="KW-0812">Transmembrane</keyword>
<dbReference type="InterPro" id="IPR052065">
    <property type="entry name" value="Compl_asym_regulator"/>
</dbReference>
<evidence type="ECO:0000256" key="3">
    <source>
        <dbReference type="ARBA" id="ARBA00009844"/>
    </source>
</evidence>
<dbReference type="PANTHER" id="PTHR22906:SF43">
    <property type="entry name" value="PROPERDIN"/>
    <property type="match status" value="1"/>
</dbReference>
<keyword evidence="11" id="KW-0325">Glycoprotein</keyword>
<dbReference type="Proteomes" id="UP001445076">
    <property type="component" value="Unassembled WGS sequence"/>
</dbReference>
<keyword evidence="12" id="KW-0393">Immunoglobulin domain</keyword>
<feature type="compositionally biased region" description="Gly residues" evidence="13">
    <location>
        <begin position="53"/>
        <end position="65"/>
    </location>
</feature>
<dbReference type="PROSITE" id="PS50092">
    <property type="entry name" value="TSP1"/>
    <property type="match status" value="2"/>
</dbReference>
<keyword evidence="8 14" id="KW-0472">Membrane</keyword>
<keyword evidence="7" id="KW-0677">Repeat</keyword>
<dbReference type="SMART" id="SM00408">
    <property type="entry name" value="IGc2"/>
    <property type="match status" value="1"/>
</dbReference>
<keyword evidence="5" id="KW-0964">Secreted</keyword>
<evidence type="ECO:0000256" key="13">
    <source>
        <dbReference type="SAM" id="MobiDB-lite"/>
    </source>
</evidence>
<evidence type="ECO:0000256" key="1">
    <source>
        <dbReference type="ARBA" id="ARBA00004479"/>
    </source>
</evidence>
<dbReference type="Pfam" id="PF00090">
    <property type="entry name" value="TSP_1"/>
    <property type="match status" value="1"/>
</dbReference>
<proteinExistence type="inferred from homology"/>
<feature type="domain" description="Ig-like" evidence="16">
    <location>
        <begin position="197"/>
        <end position="263"/>
    </location>
</feature>
<dbReference type="InterPro" id="IPR036383">
    <property type="entry name" value="TSP1_rpt_sf"/>
</dbReference>
<accession>A0AAW0Y146</accession>
<dbReference type="InterPro" id="IPR013783">
    <property type="entry name" value="Ig-like_fold"/>
</dbReference>
<feature type="chain" id="PRO_5043833415" description="Ig-like domain-containing protein" evidence="15">
    <location>
        <begin position="46"/>
        <end position="450"/>
    </location>
</feature>
<protein>
    <recommendedName>
        <fullName evidence="16">Ig-like domain-containing protein</fullName>
    </recommendedName>
</protein>
<dbReference type="PRINTS" id="PR01705">
    <property type="entry name" value="TSP1REPEAT"/>
</dbReference>
<evidence type="ECO:0000256" key="15">
    <source>
        <dbReference type="SAM" id="SignalP"/>
    </source>
</evidence>
<gene>
    <name evidence="17" type="ORF">OTU49_000133</name>
</gene>
<keyword evidence="14" id="KW-1133">Transmembrane helix</keyword>
<dbReference type="Pfam" id="PF25609">
    <property type="entry name" value="Unc5_NetrinR_N"/>
    <property type="match status" value="1"/>
</dbReference>
<dbReference type="SMART" id="SM00209">
    <property type="entry name" value="TSP1"/>
    <property type="match status" value="2"/>
</dbReference>
<dbReference type="EMBL" id="JARKIK010000019">
    <property type="protein sequence ID" value="KAK8745328.1"/>
    <property type="molecule type" value="Genomic_DNA"/>
</dbReference>
<evidence type="ECO:0000256" key="2">
    <source>
        <dbReference type="ARBA" id="ARBA00004613"/>
    </source>
</evidence>
<keyword evidence="9" id="KW-1015">Disulfide bond</keyword>
<evidence type="ECO:0000256" key="11">
    <source>
        <dbReference type="ARBA" id="ARBA00023180"/>
    </source>
</evidence>
<evidence type="ECO:0000256" key="5">
    <source>
        <dbReference type="ARBA" id="ARBA00022525"/>
    </source>
</evidence>
<evidence type="ECO:0000313" key="17">
    <source>
        <dbReference type="EMBL" id="KAK8745328.1"/>
    </source>
</evidence>
<feature type="non-terminal residue" evidence="17">
    <location>
        <position position="450"/>
    </location>
</feature>
<keyword evidence="18" id="KW-1185">Reference proteome</keyword>
<evidence type="ECO:0000256" key="12">
    <source>
        <dbReference type="ARBA" id="ARBA00023319"/>
    </source>
</evidence>
<dbReference type="InterPro" id="IPR000884">
    <property type="entry name" value="TSP1_rpt"/>
</dbReference>
<dbReference type="InterPro" id="IPR007110">
    <property type="entry name" value="Ig-like_dom"/>
</dbReference>
<keyword evidence="10" id="KW-0675">Receptor</keyword>
<dbReference type="PROSITE" id="PS50835">
    <property type="entry name" value="IG_LIKE"/>
    <property type="match status" value="1"/>
</dbReference>
<dbReference type="SMART" id="SM00409">
    <property type="entry name" value="IG"/>
    <property type="match status" value="2"/>
</dbReference>
<dbReference type="AlphaFoldDB" id="A0AAW0Y146"/>
<dbReference type="SUPFAM" id="SSF48726">
    <property type="entry name" value="Immunoglobulin"/>
    <property type="match status" value="2"/>
</dbReference>
<reference evidence="17 18" key="1">
    <citation type="journal article" date="2024" name="BMC Genomics">
        <title>Genome assembly of redclaw crayfish (Cherax quadricarinatus) provides insights into its immune adaptation and hypoxia tolerance.</title>
        <authorList>
            <person name="Liu Z."/>
            <person name="Zheng J."/>
            <person name="Li H."/>
            <person name="Fang K."/>
            <person name="Wang S."/>
            <person name="He J."/>
            <person name="Zhou D."/>
            <person name="Weng S."/>
            <person name="Chi M."/>
            <person name="Gu Z."/>
            <person name="He J."/>
            <person name="Li F."/>
            <person name="Wang M."/>
        </authorList>
    </citation>
    <scope>NUCLEOTIDE SEQUENCE [LARGE SCALE GENOMIC DNA]</scope>
    <source>
        <strain evidence="17">ZL_2023a</strain>
    </source>
</reference>
<dbReference type="PANTHER" id="PTHR22906">
    <property type="entry name" value="PROPERDIN"/>
    <property type="match status" value="1"/>
</dbReference>
<dbReference type="InterPro" id="IPR057755">
    <property type="entry name" value="UNC5A-D-like_N"/>
</dbReference>
<dbReference type="Gene3D" id="2.60.40.10">
    <property type="entry name" value="Immunoglobulins"/>
    <property type="match status" value="2"/>
</dbReference>